<dbReference type="AlphaFoldDB" id="A0A6J6GGJ4"/>
<reference evidence="9" key="1">
    <citation type="submission" date="2020-05" db="EMBL/GenBank/DDBJ databases">
        <authorList>
            <person name="Chiriac C."/>
            <person name="Salcher M."/>
            <person name="Ghai R."/>
            <person name="Kavagutti S V."/>
        </authorList>
    </citation>
    <scope>NUCLEOTIDE SEQUENCE</scope>
</reference>
<keyword evidence="6" id="KW-0067">ATP-binding</keyword>
<dbReference type="UniPathway" id="UPA00253"/>
<keyword evidence="3" id="KW-0808">Transferase</keyword>
<dbReference type="Pfam" id="PF01467">
    <property type="entry name" value="CTP_transf_like"/>
    <property type="match status" value="1"/>
</dbReference>
<dbReference type="PANTHER" id="PTHR39321">
    <property type="entry name" value="NICOTINATE-NUCLEOTIDE ADENYLYLTRANSFERASE-RELATED"/>
    <property type="match status" value="1"/>
</dbReference>
<evidence type="ECO:0000313" key="12">
    <source>
        <dbReference type="EMBL" id="CAB4867763.1"/>
    </source>
</evidence>
<organism evidence="9">
    <name type="scientific">freshwater metagenome</name>
    <dbReference type="NCBI Taxonomy" id="449393"/>
    <lineage>
        <taxon>unclassified sequences</taxon>
        <taxon>metagenomes</taxon>
        <taxon>ecological metagenomes</taxon>
    </lineage>
</organism>
<evidence type="ECO:0000313" key="13">
    <source>
        <dbReference type="EMBL" id="CAB5038885.1"/>
    </source>
</evidence>
<evidence type="ECO:0000256" key="1">
    <source>
        <dbReference type="ARBA" id="ARBA00004790"/>
    </source>
</evidence>
<dbReference type="EMBL" id="CAEZZS010000031">
    <property type="protein sequence ID" value="CAB4777778.1"/>
    <property type="molecule type" value="Genomic_DNA"/>
</dbReference>
<dbReference type="SUPFAM" id="SSF52374">
    <property type="entry name" value="Nucleotidylyl transferase"/>
    <property type="match status" value="1"/>
</dbReference>
<evidence type="ECO:0000313" key="11">
    <source>
        <dbReference type="EMBL" id="CAB4777778.1"/>
    </source>
</evidence>
<feature type="domain" description="Cytidyltransferase-like" evidence="8">
    <location>
        <begin position="2"/>
        <end position="132"/>
    </location>
</feature>
<keyword evidence="7" id="KW-0520">NAD</keyword>
<name>A0A6J6GGJ4_9ZZZZ</name>
<dbReference type="InterPro" id="IPR005248">
    <property type="entry name" value="NadD/NMNAT"/>
</dbReference>
<accession>A0A6J6GGJ4</accession>
<dbReference type="EMBL" id="CAEZUJ010000020">
    <property type="protein sequence ID" value="CAB4599390.1"/>
    <property type="molecule type" value="Genomic_DNA"/>
</dbReference>
<dbReference type="PANTHER" id="PTHR39321:SF3">
    <property type="entry name" value="PHOSPHOPANTETHEINE ADENYLYLTRANSFERASE"/>
    <property type="match status" value="1"/>
</dbReference>
<evidence type="ECO:0000256" key="7">
    <source>
        <dbReference type="ARBA" id="ARBA00023027"/>
    </source>
</evidence>
<proteinExistence type="predicted"/>
<evidence type="ECO:0000313" key="10">
    <source>
        <dbReference type="EMBL" id="CAB4722321.1"/>
    </source>
</evidence>
<dbReference type="InterPro" id="IPR014729">
    <property type="entry name" value="Rossmann-like_a/b/a_fold"/>
</dbReference>
<dbReference type="EMBL" id="CAFBLI010000050">
    <property type="protein sequence ID" value="CAB4867763.1"/>
    <property type="molecule type" value="Genomic_DNA"/>
</dbReference>
<keyword evidence="5" id="KW-0547">Nucleotide-binding</keyword>
<sequence>MIPAGNPWQKEGQLVATSGQRLEMCRLATSGNPKIEVLDIEINRSGPTYSIETVLELEKNFPAFEFSLVLGTDALKNIMTWHRVDELIKKIEVLQLLRSGEKINSADIPVGIDIKIVEGAMLDISSTLIREKVAKNADVSELVDSKILNLVKGIYGA</sequence>
<dbReference type="Gene3D" id="3.40.50.620">
    <property type="entry name" value="HUPs"/>
    <property type="match status" value="1"/>
</dbReference>
<dbReference type="CDD" id="cd02165">
    <property type="entry name" value="NMNAT"/>
    <property type="match status" value="1"/>
</dbReference>
<dbReference type="GO" id="GO:0009435">
    <property type="term" value="P:NAD+ biosynthetic process"/>
    <property type="evidence" value="ECO:0007669"/>
    <property type="project" value="UniProtKB-UniPathway"/>
</dbReference>
<keyword evidence="2" id="KW-0662">Pyridine nucleotide biosynthesis</keyword>
<evidence type="ECO:0000256" key="4">
    <source>
        <dbReference type="ARBA" id="ARBA00022695"/>
    </source>
</evidence>
<keyword evidence="4" id="KW-0548">Nucleotidyltransferase</keyword>
<evidence type="ECO:0000256" key="6">
    <source>
        <dbReference type="ARBA" id="ARBA00022840"/>
    </source>
</evidence>
<protein>
    <submittedName>
        <fullName evidence="9">Unannotated protein</fullName>
    </submittedName>
</protein>
<evidence type="ECO:0000256" key="5">
    <source>
        <dbReference type="ARBA" id="ARBA00022741"/>
    </source>
</evidence>
<evidence type="ECO:0000256" key="2">
    <source>
        <dbReference type="ARBA" id="ARBA00022642"/>
    </source>
</evidence>
<evidence type="ECO:0000313" key="9">
    <source>
        <dbReference type="EMBL" id="CAB4599390.1"/>
    </source>
</evidence>
<dbReference type="EMBL" id="CAEZYJ010000095">
    <property type="protein sequence ID" value="CAB4722321.1"/>
    <property type="molecule type" value="Genomic_DNA"/>
</dbReference>
<gene>
    <name evidence="9" type="ORF">UFOPK1811_00677</name>
    <name evidence="10" type="ORF">UFOPK2659_00733</name>
    <name evidence="11" type="ORF">UFOPK2922_00781</name>
    <name evidence="12" type="ORF">UFOPK3306_00765</name>
    <name evidence="13" type="ORF">UFOPK4209_00800</name>
</gene>
<comment type="pathway">
    <text evidence="1">Cofactor biosynthesis; NAD(+) biosynthesis.</text>
</comment>
<evidence type="ECO:0000256" key="3">
    <source>
        <dbReference type="ARBA" id="ARBA00022679"/>
    </source>
</evidence>
<dbReference type="GO" id="GO:0070566">
    <property type="term" value="F:adenylyltransferase activity"/>
    <property type="evidence" value="ECO:0007669"/>
    <property type="project" value="UniProtKB-ARBA"/>
</dbReference>
<dbReference type="InterPro" id="IPR004821">
    <property type="entry name" value="Cyt_trans-like"/>
</dbReference>
<dbReference type="EMBL" id="CAFBPY010000123">
    <property type="protein sequence ID" value="CAB5038885.1"/>
    <property type="molecule type" value="Genomic_DNA"/>
</dbReference>
<evidence type="ECO:0000259" key="8">
    <source>
        <dbReference type="Pfam" id="PF01467"/>
    </source>
</evidence>
<dbReference type="GO" id="GO:0005524">
    <property type="term" value="F:ATP binding"/>
    <property type="evidence" value="ECO:0007669"/>
    <property type="project" value="UniProtKB-KW"/>
</dbReference>